<dbReference type="OrthoDB" id="3230070at2759"/>
<feature type="non-terminal residue" evidence="1">
    <location>
        <position position="1"/>
    </location>
</feature>
<organism evidence="1 2">
    <name type="scientific">Collybiopsis luxurians FD-317 M1</name>
    <dbReference type="NCBI Taxonomy" id="944289"/>
    <lineage>
        <taxon>Eukaryota</taxon>
        <taxon>Fungi</taxon>
        <taxon>Dikarya</taxon>
        <taxon>Basidiomycota</taxon>
        <taxon>Agaricomycotina</taxon>
        <taxon>Agaricomycetes</taxon>
        <taxon>Agaricomycetidae</taxon>
        <taxon>Agaricales</taxon>
        <taxon>Marasmiineae</taxon>
        <taxon>Omphalotaceae</taxon>
        <taxon>Collybiopsis</taxon>
        <taxon>Collybiopsis luxurians</taxon>
    </lineage>
</organism>
<dbReference type="HOGENOM" id="CLU_163773_3_0_1"/>
<keyword evidence="2" id="KW-1185">Reference proteome</keyword>
<evidence type="ECO:0000313" key="2">
    <source>
        <dbReference type="Proteomes" id="UP000053593"/>
    </source>
</evidence>
<evidence type="ECO:0000313" key="1">
    <source>
        <dbReference type="EMBL" id="KIK50538.1"/>
    </source>
</evidence>
<dbReference type="EMBL" id="KN834897">
    <property type="protein sequence ID" value="KIK50538.1"/>
    <property type="molecule type" value="Genomic_DNA"/>
</dbReference>
<proteinExistence type="predicted"/>
<protein>
    <submittedName>
        <fullName evidence="1">Uncharacterized protein</fullName>
    </submittedName>
</protein>
<gene>
    <name evidence="1" type="ORF">GYMLUDRAFT_130730</name>
</gene>
<dbReference type="AlphaFoldDB" id="A0A0D0C754"/>
<name>A0A0D0C754_9AGAR</name>
<dbReference type="Proteomes" id="UP000053593">
    <property type="component" value="Unassembled WGS sequence"/>
</dbReference>
<accession>A0A0D0C754</accession>
<reference evidence="1 2" key="1">
    <citation type="submission" date="2014-04" db="EMBL/GenBank/DDBJ databases">
        <title>Evolutionary Origins and Diversification of the Mycorrhizal Mutualists.</title>
        <authorList>
            <consortium name="DOE Joint Genome Institute"/>
            <consortium name="Mycorrhizal Genomics Consortium"/>
            <person name="Kohler A."/>
            <person name="Kuo A."/>
            <person name="Nagy L.G."/>
            <person name="Floudas D."/>
            <person name="Copeland A."/>
            <person name="Barry K.W."/>
            <person name="Cichocki N."/>
            <person name="Veneault-Fourrey C."/>
            <person name="LaButti K."/>
            <person name="Lindquist E.A."/>
            <person name="Lipzen A."/>
            <person name="Lundell T."/>
            <person name="Morin E."/>
            <person name="Murat C."/>
            <person name="Riley R."/>
            <person name="Ohm R."/>
            <person name="Sun H."/>
            <person name="Tunlid A."/>
            <person name="Henrissat B."/>
            <person name="Grigoriev I.V."/>
            <person name="Hibbett D.S."/>
            <person name="Martin F."/>
        </authorList>
    </citation>
    <scope>NUCLEOTIDE SEQUENCE [LARGE SCALE GENOMIC DNA]</scope>
    <source>
        <strain evidence="1 2">FD-317 M1</strain>
    </source>
</reference>
<feature type="non-terminal residue" evidence="1">
    <location>
        <position position="64"/>
    </location>
</feature>
<sequence length="64" mass="7293">TREHILRECPRYEQERHILRKVSQDISLAEILGTTEGIDALISFLEKSGAFTRNGNPRKASNEP</sequence>